<feature type="binding site" evidence="8">
    <location>
        <position position="80"/>
    </location>
    <ligand>
        <name>substrate</name>
    </ligand>
</feature>
<feature type="site" description="Transition state stabilizer" evidence="8">
    <location>
        <position position="17"/>
    </location>
</feature>
<gene>
    <name evidence="8 9" type="primary">aroQ</name>
    <name evidence="9" type="ORF">ACG0Z6_10060</name>
</gene>
<dbReference type="InterPro" id="IPR001874">
    <property type="entry name" value="DHquinase_II"/>
</dbReference>
<keyword evidence="7 8" id="KW-0456">Lyase</keyword>
<keyword evidence="10" id="KW-1185">Reference proteome</keyword>
<comment type="caution">
    <text evidence="9">The sequence shown here is derived from an EMBL/GenBank/DDBJ whole genome shotgun (WGS) entry which is preliminary data.</text>
</comment>
<evidence type="ECO:0000256" key="6">
    <source>
        <dbReference type="ARBA" id="ARBA00012060"/>
    </source>
</evidence>
<dbReference type="NCBIfam" id="NF003805">
    <property type="entry name" value="PRK05395.1-2"/>
    <property type="match status" value="1"/>
</dbReference>
<dbReference type="InterPro" id="IPR036441">
    <property type="entry name" value="DHquinase_II_sf"/>
</dbReference>
<evidence type="ECO:0000256" key="4">
    <source>
        <dbReference type="ARBA" id="ARBA00011037"/>
    </source>
</evidence>
<accession>A0ABW7FW91</accession>
<comment type="similarity">
    <text evidence="4 8">Belongs to the type-II 3-dehydroquinase family.</text>
</comment>
<dbReference type="PIRSF" id="PIRSF001399">
    <property type="entry name" value="DHquinase_II"/>
    <property type="match status" value="1"/>
</dbReference>
<feature type="binding site" evidence="8">
    <location>
        <begin position="101"/>
        <end position="102"/>
    </location>
    <ligand>
        <name>substrate</name>
    </ligand>
</feature>
<protein>
    <recommendedName>
        <fullName evidence="6 8">3-dehydroquinate dehydratase</fullName>
        <shortName evidence="8">3-dehydroquinase</shortName>
        <ecNumber evidence="6 8">4.2.1.10</ecNumber>
    </recommendedName>
    <alternativeName>
        <fullName evidence="8">Type II DHQase</fullName>
    </alternativeName>
</protein>
<comment type="catalytic activity">
    <reaction evidence="1 8">
        <text>3-dehydroquinate = 3-dehydroshikimate + H2O</text>
        <dbReference type="Rhea" id="RHEA:21096"/>
        <dbReference type="ChEBI" id="CHEBI:15377"/>
        <dbReference type="ChEBI" id="CHEBI:16630"/>
        <dbReference type="ChEBI" id="CHEBI:32364"/>
        <dbReference type="EC" id="4.2.1.10"/>
    </reaction>
</comment>
<proteinExistence type="inferred from homology"/>
<organism evidence="9 10">
    <name type="scientific">Roseateles rivi</name>
    <dbReference type="NCBI Taxonomy" id="3299028"/>
    <lineage>
        <taxon>Bacteria</taxon>
        <taxon>Pseudomonadati</taxon>
        <taxon>Pseudomonadota</taxon>
        <taxon>Betaproteobacteria</taxon>
        <taxon>Burkholderiales</taxon>
        <taxon>Sphaerotilaceae</taxon>
        <taxon>Roseateles</taxon>
    </lineage>
</organism>
<dbReference type="Proteomes" id="UP001606099">
    <property type="component" value="Unassembled WGS sequence"/>
</dbReference>
<dbReference type="InterPro" id="IPR018509">
    <property type="entry name" value="DHquinase_II_CS"/>
</dbReference>
<evidence type="ECO:0000256" key="5">
    <source>
        <dbReference type="ARBA" id="ARBA00011193"/>
    </source>
</evidence>
<evidence type="ECO:0000313" key="10">
    <source>
        <dbReference type="Proteomes" id="UP001606099"/>
    </source>
</evidence>
<dbReference type="CDD" id="cd00466">
    <property type="entry name" value="DHQase_II"/>
    <property type="match status" value="1"/>
</dbReference>
<feature type="active site" description="Proton acceptor" evidence="8">
    <location>
        <position position="22"/>
    </location>
</feature>
<dbReference type="PANTHER" id="PTHR21272">
    <property type="entry name" value="CATABOLIC 3-DEHYDROQUINASE"/>
    <property type="match status" value="1"/>
</dbReference>
<name>A0ABW7FW91_9BURK</name>
<feature type="binding site" evidence="8">
    <location>
        <position position="74"/>
    </location>
    <ligand>
        <name>substrate</name>
    </ligand>
</feature>
<dbReference type="RefSeq" id="WP_394460939.1">
    <property type="nucleotide sequence ID" value="NZ_JBIGHZ010000003.1"/>
</dbReference>
<comment type="function">
    <text evidence="2 8">Catalyzes a trans-dehydration via an enolate intermediate.</text>
</comment>
<evidence type="ECO:0000256" key="8">
    <source>
        <dbReference type="HAMAP-Rule" id="MF_00169"/>
    </source>
</evidence>
<keyword evidence="8" id="KW-0057">Aromatic amino acid biosynthesis</keyword>
<dbReference type="SUPFAM" id="SSF52304">
    <property type="entry name" value="Type II 3-dehydroquinate dehydratase"/>
    <property type="match status" value="1"/>
</dbReference>
<dbReference type="GO" id="GO:0003855">
    <property type="term" value="F:3-dehydroquinate dehydratase activity"/>
    <property type="evidence" value="ECO:0007669"/>
    <property type="project" value="UniProtKB-EC"/>
</dbReference>
<dbReference type="NCBIfam" id="NF003804">
    <property type="entry name" value="PRK05395.1-1"/>
    <property type="match status" value="1"/>
</dbReference>
<feature type="binding site" evidence="8">
    <location>
        <position position="87"/>
    </location>
    <ligand>
        <name>substrate</name>
    </ligand>
</feature>
<dbReference type="PROSITE" id="PS01029">
    <property type="entry name" value="DEHYDROQUINASE_II"/>
    <property type="match status" value="1"/>
</dbReference>
<comment type="subunit">
    <text evidence="5 8">Homododecamer.</text>
</comment>
<dbReference type="EMBL" id="JBIGHZ010000003">
    <property type="protein sequence ID" value="MFG6448581.1"/>
    <property type="molecule type" value="Genomic_DNA"/>
</dbReference>
<comment type="pathway">
    <text evidence="3 8">Metabolic intermediate biosynthesis; chorismate biosynthesis; chorismate from D-erythrose 4-phosphate and phosphoenolpyruvate: step 3/7.</text>
</comment>
<dbReference type="NCBIfam" id="NF003806">
    <property type="entry name" value="PRK05395.1-3"/>
    <property type="match status" value="1"/>
</dbReference>
<dbReference type="NCBIfam" id="NF003807">
    <property type="entry name" value="PRK05395.1-4"/>
    <property type="match status" value="1"/>
</dbReference>
<evidence type="ECO:0000256" key="2">
    <source>
        <dbReference type="ARBA" id="ARBA00003924"/>
    </source>
</evidence>
<dbReference type="NCBIfam" id="TIGR01088">
    <property type="entry name" value="aroQ"/>
    <property type="match status" value="1"/>
</dbReference>
<keyword evidence="8" id="KW-0028">Amino-acid biosynthesis</keyword>
<sequence>MQILVLHGPNLNLLGNREPGVYGTTTLAQINDDLRQMAEDAGATLESFQSNHEGALIDRIQAAGQDGTGFIIINPAAYTHTSVAIRDALSAVKLPFIEVHLSNIHQREPFRHHSMVSAIAVGVICGLGPQGYRLALQYALSQRGA</sequence>
<dbReference type="PANTHER" id="PTHR21272:SF3">
    <property type="entry name" value="CATABOLIC 3-DEHYDROQUINASE"/>
    <property type="match status" value="1"/>
</dbReference>
<feature type="binding site" evidence="8">
    <location>
        <position position="111"/>
    </location>
    <ligand>
        <name>substrate</name>
    </ligand>
</feature>
<evidence type="ECO:0000313" key="9">
    <source>
        <dbReference type="EMBL" id="MFG6448581.1"/>
    </source>
</evidence>
<evidence type="ECO:0000256" key="3">
    <source>
        <dbReference type="ARBA" id="ARBA00004902"/>
    </source>
</evidence>
<evidence type="ECO:0000256" key="1">
    <source>
        <dbReference type="ARBA" id="ARBA00001864"/>
    </source>
</evidence>
<dbReference type="HAMAP" id="MF_00169">
    <property type="entry name" value="AroQ"/>
    <property type="match status" value="1"/>
</dbReference>
<reference evidence="9 10" key="1">
    <citation type="submission" date="2024-08" db="EMBL/GenBank/DDBJ databases">
        <authorList>
            <person name="Lu H."/>
        </authorList>
    </citation>
    <scope>NUCLEOTIDE SEQUENCE [LARGE SCALE GENOMIC DNA]</scope>
    <source>
        <strain evidence="9 10">BYS180W</strain>
    </source>
</reference>
<evidence type="ECO:0000256" key="7">
    <source>
        <dbReference type="ARBA" id="ARBA00023239"/>
    </source>
</evidence>
<feature type="active site" description="Proton donor" evidence="8">
    <location>
        <position position="100"/>
    </location>
</feature>
<dbReference type="EC" id="4.2.1.10" evidence="6 8"/>
<dbReference type="Gene3D" id="3.40.50.9100">
    <property type="entry name" value="Dehydroquinase, class II"/>
    <property type="match status" value="1"/>
</dbReference>
<dbReference type="Pfam" id="PF01220">
    <property type="entry name" value="DHquinase_II"/>
    <property type="match status" value="1"/>
</dbReference>